<gene>
    <name evidence="1" type="ORF">M404DRAFT_776010</name>
</gene>
<reference evidence="1 2" key="1">
    <citation type="submission" date="2014-04" db="EMBL/GenBank/DDBJ databases">
        <authorList>
            <consortium name="DOE Joint Genome Institute"/>
            <person name="Kuo A."/>
            <person name="Kohler A."/>
            <person name="Costa M.D."/>
            <person name="Nagy L.G."/>
            <person name="Floudas D."/>
            <person name="Copeland A."/>
            <person name="Barry K.W."/>
            <person name="Cichocki N."/>
            <person name="Veneault-Fourrey C."/>
            <person name="LaButti K."/>
            <person name="Lindquist E.A."/>
            <person name="Lipzen A."/>
            <person name="Lundell T."/>
            <person name="Morin E."/>
            <person name="Murat C."/>
            <person name="Sun H."/>
            <person name="Tunlid A."/>
            <person name="Henrissat B."/>
            <person name="Grigoriev I.V."/>
            <person name="Hibbett D.S."/>
            <person name="Martin F."/>
            <person name="Nordberg H.P."/>
            <person name="Cantor M.N."/>
            <person name="Hua S.X."/>
        </authorList>
    </citation>
    <scope>NUCLEOTIDE SEQUENCE [LARGE SCALE GENOMIC DNA]</scope>
    <source>
        <strain evidence="1 2">Marx 270</strain>
    </source>
</reference>
<reference evidence="2" key="2">
    <citation type="submission" date="2015-01" db="EMBL/GenBank/DDBJ databases">
        <title>Evolutionary Origins and Diversification of the Mycorrhizal Mutualists.</title>
        <authorList>
            <consortium name="DOE Joint Genome Institute"/>
            <consortium name="Mycorrhizal Genomics Consortium"/>
            <person name="Kohler A."/>
            <person name="Kuo A."/>
            <person name="Nagy L.G."/>
            <person name="Floudas D."/>
            <person name="Copeland A."/>
            <person name="Barry K.W."/>
            <person name="Cichocki N."/>
            <person name="Veneault-Fourrey C."/>
            <person name="LaButti K."/>
            <person name="Lindquist E.A."/>
            <person name="Lipzen A."/>
            <person name="Lundell T."/>
            <person name="Morin E."/>
            <person name="Murat C."/>
            <person name="Riley R."/>
            <person name="Ohm R."/>
            <person name="Sun H."/>
            <person name="Tunlid A."/>
            <person name="Henrissat B."/>
            <person name="Grigoriev I.V."/>
            <person name="Hibbett D.S."/>
            <person name="Martin F."/>
        </authorList>
    </citation>
    <scope>NUCLEOTIDE SEQUENCE [LARGE SCALE GENOMIC DNA]</scope>
    <source>
        <strain evidence="2">Marx 270</strain>
    </source>
</reference>
<keyword evidence="2" id="KW-1185">Reference proteome</keyword>
<dbReference type="EMBL" id="KN832000">
    <property type="protein sequence ID" value="KIN99963.1"/>
    <property type="molecule type" value="Genomic_DNA"/>
</dbReference>
<dbReference type="InParanoid" id="A0A0C3NXU7"/>
<evidence type="ECO:0000313" key="1">
    <source>
        <dbReference type="EMBL" id="KIN99963.1"/>
    </source>
</evidence>
<proteinExistence type="predicted"/>
<protein>
    <submittedName>
        <fullName evidence="1">Uncharacterized protein</fullName>
    </submittedName>
</protein>
<accession>A0A0C3NXU7</accession>
<sequence>MNGSEPSQYSGICFVWPCGAIVEQQVISAIVHNLLLFSSSKRCMLRCLKGTFLWRTSRLLKPTRCAIILVHSGIHIRIGQSGLGSNVTLRRGKDSQELCLWPWPMMGERSV</sequence>
<organism evidence="1 2">
    <name type="scientific">Pisolithus tinctorius Marx 270</name>
    <dbReference type="NCBI Taxonomy" id="870435"/>
    <lineage>
        <taxon>Eukaryota</taxon>
        <taxon>Fungi</taxon>
        <taxon>Dikarya</taxon>
        <taxon>Basidiomycota</taxon>
        <taxon>Agaricomycotina</taxon>
        <taxon>Agaricomycetes</taxon>
        <taxon>Agaricomycetidae</taxon>
        <taxon>Boletales</taxon>
        <taxon>Sclerodermatineae</taxon>
        <taxon>Pisolithaceae</taxon>
        <taxon>Pisolithus</taxon>
    </lineage>
</organism>
<name>A0A0C3NXU7_PISTI</name>
<dbReference type="Proteomes" id="UP000054217">
    <property type="component" value="Unassembled WGS sequence"/>
</dbReference>
<dbReference type="AlphaFoldDB" id="A0A0C3NXU7"/>
<dbReference type="HOGENOM" id="CLU_2159469_0_0_1"/>
<evidence type="ECO:0000313" key="2">
    <source>
        <dbReference type="Proteomes" id="UP000054217"/>
    </source>
</evidence>